<reference evidence="2" key="1">
    <citation type="journal article" date="2023" name="IScience">
        <title>Live-bearing cockroach genome reveals convergent evolutionary mechanisms linked to viviparity in insects and beyond.</title>
        <authorList>
            <person name="Fouks B."/>
            <person name="Harrison M.C."/>
            <person name="Mikhailova A.A."/>
            <person name="Marchal E."/>
            <person name="English S."/>
            <person name="Carruthers M."/>
            <person name="Jennings E.C."/>
            <person name="Chiamaka E.L."/>
            <person name="Frigard R.A."/>
            <person name="Pippel M."/>
            <person name="Attardo G.M."/>
            <person name="Benoit J.B."/>
            <person name="Bornberg-Bauer E."/>
            <person name="Tobe S.S."/>
        </authorList>
    </citation>
    <scope>NUCLEOTIDE SEQUENCE</scope>
    <source>
        <strain evidence="2">Stay&amp;Tobe</strain>
    </source>
</reference>
<name>A0AAD7ZJ54_DIPPU</name>
<feature type="transmembrane region" description="Helical" evidence="1">
    <location>
        <begin position="68"/>
        <end position="89"/>
    </location>
</feature>
<evidence type="ECO:0000256" key="1">
    <source>
        <dbReference type="SAM" id="Phobius"/>
    </source>
</evidence>
<dbReference type="EMBL" id="JASPKZ010007932">
    <property type="protein sequence ID" value="KAJ9581391.1"/>
    <property type="molecule type" value="Genomic_DNA"/>
</dbReference>
<proteinExistence type="predicted"/>
<organism evidence="2 3">
    <name type="scientific">Diploptera punctata</name>
    <name type="common">Pacific beetle cockroach</name>
    <dbReference type="NCBI Taxonomy" id="6984"/>
    <lineage>
        <taxon>Eukaryota</taxon>
        <taxon>Metazoa</taxon>
        <taxon>Ecdysozoa</taxon>
        <taxon>Arthropoda</taxon>
        <taxon>Hexapoda</taxon>
        <taxon>Insecta</taxon>
        <taxon>Pterygota</taxon>
        <taxon>Neoptera</taxon>
        <taxon>Polyneoptera</taxon>
        <taxon>Dictyoptera</taxon>
        <taxon>Blattodea</taxon>
        <taxon>Blaberoidea</taxon>
        <taxon>Blaberidae</taxon>
        <taxon>Diplopterinae</taxon>
        <taxon>Diploptera</taxon>
    </lineage>
</organism>
<evidence type="ECO:0000313" key="2">
    <source>
        <dbReference type="EMBL" id="KAJ9581391.1"/>
    </source>
</evidence>
<sequence length="151" mass="18288">FCHCICDILNYICEGVKEYEDYIFYCNIIHVDFFVQDEFHNLNGYILNSFTTDVLFNRWSKKHKTRRAVLVPHYYSLIIFCVFTGKFIFKIRGISFCPNNFLDFYFLRVIRMRNELCFFAIRNKNSLFGMIISGRLCKAVFVYFTTDFFFY</sequence>
<evidence type="ECO:0000313" key="3">
    <source>
        <dbReference type="Proteomes" id="UP001233999"/>
    </source>
</evidence>
<keyword evidence="1" id="KW-0812">Transmembrane</keyword>
<feature type="non-terminal residue" evidence="2">
    <location>
        <position position="1"/>
    </location>
</feature>
<gene>
    <name evidence="2" type="ORF">L9F63_023426</name>
</gene>
<dbReference type="AlphaFoldDB" id="A0AAD7ZJ54"/>
<accession>A0AAD7ZJ54</accession>
<keyword evidence="1" id="KW-0472">Membrane</keyword>
<feature type="non-terminal residue" evidence="2">
    <location>
        <position position="151"/>
    </location>
</feature>
<comment type="caution">
    <text evidence="2">The sequence shown here is derived from an EMBL/GenBank/DDBJ whole genome shotgun (WGS) entry which is preliminary data.</text>
</comment>
<reference evidence="2" key="2">
    <citation type="submission" date="2023-05" db="EMBL/GenBank/DDBJ databases">
        <authorList>
            <person name="Fouks B."/>
        </authorList>
    </citation>
    <scope>NUCLEOTIDE SEQUENCE</scope>
    <source>
        <strain evidence="2">Stay&amp;Tobe</strain>
        <tissue evidence="2">Testes</tissue>
    </source>
</reference>
<keyword evidence="3" id="KW-1185">Reference proteome</keyword>
<protein>
    <submittedName>
        <fullName evidence="2">Uncharacterized protein</fullName>
    </submittedName>
</protein>
<keyword evidence="1" id="KW-1133">Transmembrane helix</keyword>
<dbReference type="Proteomes" id="UP001233999">
    <property type="component" value="Unassembled WGS sequence"/>
</dbReference>